<dbReference type="GO" id="GO:0003684">
    <property type="term" value="F:damaged DNA binding"/>
    <property type="evidence" value="ECO:0007669"/>
    <property type="project" value="InterPro"/>
</dbReference>
<dbReference type="PANTHER" id="PTHR28083:SF1">
    <property type="entry name" value="GOOD FOR FULL DBP5 ACTIVITY PROTEIN 2"/>
    <property type="match status" value="1"/>
</dbReference>
<dbReference type="EC" id="3.6.4.12" evidence="4"/>
<evidence type="ECO:0000256" key="9">
    <source>
        <dbReference type="ARBA" id="ARBA00022801"/>
    </source>
</evidence>
<comment type="subcellular location">
    <subcellularLocation>
        <location evidence="2">Chromosome</location>
        <location evidence="2">Telomere</location>
    </subcellularLocation>
    <subcellularLocation>
        <location evidence="1">Nucleus</location>
    </subcellularLocation>
</comment>
<dbReference type="GO" id="GO:0000723">
    <property type="term" value="P:telomere maintenance"/>
    <property type="evidence" value="ECO:0007669"/>
    <property type="project" value="InterPro"/>
</dbReference>
<organism evidence="22 23">
    <name type="scientific">Niveomyces insectorum RCEF 264</name>
    <dbReference type="NCBI Taxonomy" id="1081102"/>
    <lineage>
        <taxon>Eukaryota</taxon>
        <taxon>Fungi</taxon>
        <taxon>Dikarya</taxon>
        <taxon>Ascomycota</taxon>
        <taxon>Pezizomycotina</taxon>
        <taxon>Sordariomycetes</taxon>
        <taxon>Hypocreomycetidae</taxon>
        <taxon>Hypocreales</taxon>
        <taxon>Cordycipitaceae</taxon>
        <taxon>Niveomyces</taxon>
    </lineage>
</organism>
<feature type="domain" description="VWFA" evidence="21">
    <location>
        <begin position="6"/>
        <end position="213"/>
    </location>
</feature>
<keyword evidence="23" id="KW-1185">Reference proteome</keyword>
<sequence>MADKEATVYIVDMGVTMRERPGGRATSNLDWAMEYVWDKITTTVAASRKTWTVGVLGLRTDETRNPLQDEEGYDNITVLQAIEPMSLTSLRTLHGHIQPSNTTTGDAVSAVIVATDMIGKAAPKRLKFTRKIVLVTDGQGPIDGDDFDDLARQINDLGIQLVVVGVNFDDADYGFKEEGKPRLKAKNEKLLRTLVDKCDNGIFGTLAEAIDEIGRPSVKAYRPYRTYEGPLTLGDPETYESALSMNVERYFLTKLARPPPASTVVVSAEDGETQRPDERDDVEMGNVDFAAVRSTRVYTVDDPTAPGGKREVDFDSLEKGYEYGRTAVYISESDRNITQLETTKSFSIVGFVTHDSAQPYLNMGESCIILPRKFSEIDEIAFSALVHAMDDTRTCAVARFVAKDMKEPSLLLLIPTVSKSLVCLYDVPLPFSEDVRTYPFPPLDKVITANGTVLKKHRLLPSDDLDRAMSDYVDAMDLSMFGTDEDGQPAEYAALDDNYSPIIYRVNKALAFRAVNPNKPYVHQDNDFVTRFDHPPAGLVDKARTQIDALIRAADVKKVPPKAKGRAGRDARANKPISGLDIDALLGSEPTVKKEGQRWTVSPDNAIPEFKQALAGTTEVEQIADLLKQMGRIVESLIATSTGDVHYARAAENLRVMREEMIGLEEPALYNTFLTDLKARLAADELGGPRLDMWWTIRTTGLGLITKSESDESDVDDETARETFSAMAGSTFYDRVCAAYDLNGEGEAQRDGEAGGNNAIYANERETSCLSASVDGGNASSAAGSTNTTMPSSGPITGFEVTAAEDSLAPPSAPPPSQPRTNRNAIYVPFDPEDQSDDEVIVTSAYERQNGISQSNKDKKRRRSHKTAAPSTSTALAVEGRGGPSSRGGNTKNDKPLSGAAFAFHPKPADVPATAVLPLVNIPGDQGKPRPGLERGSKYTGNRVKFCPWKMVMHYHKWFVGKTNGERIQPYFETGALLKCQTWDFCYLWNQAKGKTDQHVIVVPTEQFQHFLDRLNQTLRIQLTIPVGVNAERFRVSFGQQGTPLPRFLGHASDANTFEALVKTMPSLDPADNIHQMSRFKPQAQTMYLKKVKGLLCKYDKTDSKKHKADKAQKKRALARRTWGKQAKRIQRYLGLRGKADFASRGVASDSNTKELDLTKPVPFSLEEDVIFVSMDLESYEYNHGAITEIGFGILDTRDVQGVPPGDLCKSWHALIRGRHIRIREHVSMVNRVFVHGYENNFNFGTTEFVSLKDVVSVITAVLQPTLPTGELRKVVLVGHDINSDISLVKNVGFDVHNKEFLEILDTQDLHQHFQMRQQQSSLRGLLNDLEIEHNFLHNGGNDAVYTLQAMVSLIVSKRQASLRRQNERLRADYKPEPVVVEEGWDTGGEMSDGGYAKPSNATWDEVDAEEG</sequence>
<dbReference type="GO" id="GO:0006303">
    <property type="term" value="P:double-strand break repair via nonhomologous end joining"/>
    <property type="evidence" value="ECO:0007669"/>
    <property type="project" value="InterPro"/>
</dbReference>
<accession>A0A167RFC6</accession>
<name>A0A167RFC6_9HYPO</name>
<dbReference type="SUPFAM" id="SSF53300">
    <property type="entry name" value="vWA-like"/>
    <property type="match status" value="1"/>
</dbReference>
<evidence type="ECO:0000256" key="2">
    <source>
        <dbReference type="ARBA" id="ARBA00004574"/>
    </source>
</evidence>
<keyword evidence="12" id="KW-0779">Telomere</keyword>
<evidence type="ECO:0000256" key="4">
    <source>
        <dbReference type="ARBA" id="ARBA00012551"/>
    </source>
</evidence>
<dbReference type="GO" id="GO:0003678">
    <property type="term" value="F:DNA helicase activity"/>
    <property type="evidence" value="ECO:0007669"/>
    <property type="project" value="UniProtKB-EC"/>
</dbReference>
<evidence type="ECO:0000313" key="23">
    <source>
        <dbReference type="Proteomes" id="UP000076874"/>
    </source>
</evidence>
<dbReference type="InterPro" id="IPR006164">
    <property type="entry name" value="DNA_bd_Ku70/Ku80"/>
</dbReference>
<dbReference type="GO" id="GO:0042162">
    <property type="term" value="F:telomeric DNA binding"/>
    <property type="evidence" value="ECO:0007669"/>
    <property type="project" value="InterPro"/>
</dbReference>
<dbReference type="GO" id="GO:0000781">
    <property type="term" value="C:chromosome, telomeric region"/>
    <property type="evidence" value="ECO:0007669"/>
    <property type="project" value="UniProtKB-SubCell"/>
</dbReference>
<dbReference type="PANTHER" id="PTHR28083">
    <property type="entry name" value="GOOD FOR FULL DBP5 ACTIVITY PROTEIN 2"/>
    <property type="match status" value="1"/>
</dbReference>
<comment type="function">
    <text evidence="17">Single-stranded DNA-dependent ATP-dependent helicase. Involved in non-homologous end joining (NHEJ) DNA double strand break repair. DNA-binding is sequence-independent but has a high affinity to nicks in double-stranded DNA and to the ends of duplex DNA. Binds to naturally occurring chromosomal ends, and therefore provides chromosomal end protection. Required also for telomere recombination to repair telomeric ends in the absence of telomerase. KU70, of the KU70/KU80 heterodimer, binds to the stem loop of TLC1, the RNA component of telomerase. Involved in telomere maintenance. Interacts with telomeric repeats and subtelomeric sequences thereby controlling telomere length and protecting against subtelomeric rearrangement. Maintains telomeric chromatin, which is involved in silencing the expression of genes located at the telomere. Required for mating-type switching.</text>
</comment>
<dbReference type="PROSITE" id="PS50234">
    <property type="entry name" value="VWFA"/>
    <property type="match status" value="1"/>
</dbReference>
<dbReference type="InterPro" id="IPR036397">
    <property type="entry name" value="RNaseH_sf"/>
</dbReference>
<dbReference type="InterPro" id="IPR040151">
    <property type="entry name" value="Gfd2/YDR514C-like"/>
</dbReference>
<dbReference type="Pfam" id="PF21762">
    <property type="entry name" value="DEDDh_C"/>
    <property type="match status" value="1"/>
</dbReference>
<dbReference type="InterPro" id="IPR002035">
    <property type="entry name" value="VWF_A"/>
</dbReference>
<dbReference type="GO" id="GO:0006310">
    <property type="term" value="P:DNA recombination"/>
    <property type="evidence" value="ECO:0007669"/>
    <property type="project" value="UniProtKB-KW"/>
</dbReference>
<evidence type="ECO:0000256" key="18">
    <source>
        <dbReference type="ARBA" id="ARBA00031847"/>
    </source>
</evidence>
<keyword evidence="10" id="KW-0347">Helicase</keyword>
<feature type="compositionally biased region" description="Polar residues" evidence="20">
    <location>
        <begin position="846"/>
        <end position="855"/>
    </location>
</feature>
<dbReference type="GO" id="GO:0005524">
    <property type="term" value="F:ATP binding"/>
    <property type="evidence" value="ECO:0007669"/>
    <property type="project" value="UniProtKB-KW"/>
</dbReference>
<keyword evidence="14" id="KW-0233">DNA recombination</keyword>
<dbReference type="SUPFAM" id="SSF53098">
    <property type="entry name" value="Ribonuclease H-like"/>
    <property type="match status" value="1"/>
</dbReference>
<proteinExistence type="inferred from homology"/>
<feature type="region of interest" description="Disordered" evidence="20">
    <location>
        <begin position="772"/>
        <end position="900"/>
    </location>
</feature>
<evidence type="ECO:0000256" key="14">
    <source>
        <dbReference type="ARBA" id="ARBA00023172"/>
    </source>
</evidence>
<dbReference type="Gene3D" id="1.25.40.240">
    <property type="entry name" value="Ku, C-terminal domain"/>
    <property type="match status" value="1"/>
</dbReference>
<dbReference type="InterPro" id="IPR012337">
    <property type="entry name" value="RNaseH-like_sf"/>
</dbReference>
<comment type="caution">
    <text evidence="22">The sequence shown here is derived from an EMBL/GenBank/DDBJ whole genome shotgun (WGS) entry which is preliminary data.</text>
</comment>
<reference evidence="22 23" key="1">
    <citation type="journal article" date="2016" name="Genome Biol. Evol.">
        <title>Divergent and convergent evolution of fungal pathogenicity.</title>
        <authorList>
            <person name="Shang Y."/>
            <person name="Xiao G."/>
            <person name="Zheng P."/>
            <person name="Cen K."/>
            <person name="Zhan S."/>
            <person name="Wang C."/>
        </authorList>
    </citation>
    <scope>NUCLEOTIDE SEQUENCE [LARGE SCALE GENOMIC DNA]</scope>
    <source>
        <strain evidence="22 23">RCEF 264</strain>
    </source>
</reference>
<comment type="similarity">
    <text evidence="3">Belongs to the ku80 family.</text>
</comment>
<feature type="compositionally biased region" description="Polar residues" evidence="20">
    <location>
        <begin position="778"/>
        <end position="795"/>
    </location>
</feature>
<evidence type="ECO:0000256" key="20">
    <source>
        <dbReference type="SAM" id="MobiDB-lite"/>
    </source>
</evidence>
<dbReference type="InterPro" id="IPR048519">
    <property type="entry name" value="Gfd2/YDR514C-like_C"/>
</dbReference>
<keyword evidence="8" id="KW-0227">DNA damage</keyword>
<evidence type="ECO:0000256" key="16">
    <source>
        <dbReference type="ARBA" id="ARBA00023242"/>
    </source>
</evidence>
<keyword evidence="11" id="KW-0067">ATP-binding</keyword>
<evidence type="ECO:0000256" key="17">
    <source>
        <dbReference type="ARBA" id="ARBA00024890"/>
    </source>
</evidence>
<dbReference type="OrthoDB" id="30826at2759"/>
<keyword evidence="16" id="KW-0539">Nucleus</keyword>
<dbReference type="CDD" id="cd00873">
    <property type="entry name" value="KU80"/>
    <property type="match status" value="1"/>
</dbReference>
<dbReference type="Gene3D" id="3.40.50.410">
    <property type="entry name" value="von Willebrand factor, type A domain"/>
    <property type="match status" value="1"/>
</dbReference>
<evidence type="ECO:0000256" key="13">
    <source>
        <dbReference type="ARBA" id="ARBA00023125"/>
    </source>
</evidence>
<comment type="catalytic activity">
    <reaction evidence="19">
        <text>ATP + H2O = ADP + phosphate + H(+)</text>
        <dbReference type="Rhea" id="RHEA:13065"/>
        <dbReference type="ChEBI" id="CHEBI:15377"/>
        <dbReference type="ChEBI" id="CHEBI:15378"/>
        <dbReference type="ChEBI" id="CHEBI:30616"/>
        <dbReference type="ChEBI" id="CHEBI:43474"/>
        <dbReference type="ChEBI" id="CHEBI:456216"/>
        <dbReference type="EC" id="3.6.4.12"/>
    </reaction>
</comment>
<keyword evidence="6" id="KW-0158">Chromosome</keyword>
<evidence type="ECO:0000256" key="15">
    <source>
        <dbReference type="ARBA" id="ARBA00023204"/>
    </source>
</evidence>
<feature type="compositionally biased region" description="Acidic residues" evidence="20">
    <location>
        <begin position="831"/>
        <end position="840"/>
    </location>
</feature>
<evidence type="ECO:0000313" key="22">
    <source>
        <dbReference type="EMBL" id="OAA58538.1"/>
    </source>
</evidence>
<dbReference type="SUPFAM" id="SSF100939">
    <property type="entry name" value="SPOC domain-like"/>
    <property type="match status" value="1"/>
</dbReference>
<evidence type="ECO:0000256" key="5">
    <source>
        <dbReference type="ARBA" id="ARBA00021792"/>
    </source>
</evidence>
<evidence type="ECO:0000256" key="11">
    <source>
        <dbReference type="ARBA" id="ARBA00022840"/>
    </source>
</evidence>
<evidence type="ECO:0000256" key="6">
    <source>
        <dbReference type="ARBA" id="ARBA00022454"/>
    </source>
</evidence>
<dbReference type="InterPro" id="IPR024193">
    <property type="entry name" value="Ku80"/>
</dbReference>
<dbReference type="GO" id="GO:0016787">
    <property type="term" value="F:hydrolase activity"/>
    <property type="evidence" value="ECO:0007669"/>
    <property type="project" value="UniProtKB-KW"/>
</dbReference>
<dbReference type="Pfam" id="PF08785">
    <property type="entry name" value="Ku_PK_bind"/>
    <property type="match status" value="1"/>
</dbReference>
<dbReference type="FunFam" id="3.40.50.410:FF:000073">
    <property type="entry name" value="ATP-dependent DNA helicase II subunit 2"/>
    <property type="match status" value="1"/>
</dbReference>
<keyword evidence="9" id="KW-0378">Hydrolase</keyword>
<keyword evidence="7" id="KW-0547">Nucleotide-binding</keyword>
<dbReference type="Gene3D" id="1.10.1600.10">
    <property type="match status" value="1"/>
</dbReference>
<keyword evidence="13 22" id="KW-0238">DNA-binding</keyword>
<evidence type="ECO:0000256" key="19">
    <source>
        <dbReference type="ARBA" id="ARBA00047995"/>
    </source>
</evidence>
<dbReference type="InterPro" id="IPR014893">
    <property type="entry name" value="Ku_PK_bind"/>
</dbReference>
<gene>
    <name evidence="22" type="ORF">SPI_06611</name>
</gene>
<dbReference type="Gene3D" id="3.30.420.10">
    <property type="entry name" value="Ribonuclease H-like superfamily/Ribonuclease H"/>
    <property type="match status" value="1"/>
</dbReference>
<dbReference type="InterPro" id="IPR036494">
    <property type="entry name" value="Ku_C_sf"/>
</dbReference>
<protein>
    <recommendedName>
        <fullName evidence="5">ATP-dependent DNA helicase II subunit 2</fullName>
        <ecNumber evidence="4">3.6.4.12</ecNumber>
    </recommendedName>
    <alternativeName>
        <fullName evidence="18">ATP-dependent DNA helicase II subunit Ku80</fullName>
    </alternativeName>
</protein>
<evidence type="ECO:0000256" key="8">
    <source>
        <dbReference type="ARBA" id="ARBA00022763"/>
    </source>
</evidence>
<dbReference type="Pfam" id="PF02735">
    <property type="entry name" value="Ku"/>
    <property type="match status" value="1"/>
</dbReference>
<dbReference type="InterPro" id="IPR016194">
    <property type="entry name" value="SPOC-like_C_dom_sf"/>
</dbReference>
<keyword evidence="15" id="KW-0234">DNA repair</keyword>
<evidence type="ECO:0000256" key="7">
    <source>
        <dbReference type="ARBA" id="ARBA00022741"/>
    </source>
</evidence>
<dbReference type="Proteomes" id="UP000076874">
    <property type="component" value="Unassembled WGS sequence"/>
</dbReference>
<feature type="region of interest" description="Disordered" evidence="20">
    <location>
        <begin position="1381"/>
        <end position="1412"/>
    </location>
</feature>
<dbReference type="SMART" id="SM00559">
    <property type="entry name" value="Ku78"/>
    <property type="match status" value="1"/>
</dbReference>
<evidence type="ECO:0000259" key="21">
    <source>
        <dbReference type="PROSITE" id="PS50234"/>
    </source>
</evidence>
<evidence type="ECO:0000256" key="1">
    <source>
        <dbReference type="ARBA" id="ARBA00004123"/>
    </source>
</evidence>
<dbReference type="STRING" id="1081102.A0A167RFC6"/>
<dbReference type="SUPFAM" id="SSF101420">
    <property type="entry name" value="C-terminal domain of Ku80"/>
    <property type="match status" value="1"/>
</dbReference>
<dbReference type="EMBL" id="AZHD01000012">
    <property type="protein sequence ID" value="OAA58538.1"/>
    <property type="molecule type" value="Genomic_DNA"/>
</dbReference>
<dbReference type="GO" id="GO:0043564">
    <property type="term" value="C:Ku70:Ku80 complex"/>
    <property type="evidence" value="ECO:0007669"/>
    <property type="project" value="InterPro"/>
</dbReference>
<evidence type="ECO:0000256" key="10">
    <source>
        <dbReference type="ARBA" id="ARBA00022806"/>
    </source>
</evidence>
<dbReference type="Gene3D" id="2.40.290.10">
    <property type="match status" value="1"/>
</dbReference>
<dbReference type="InterPro" id="IPR036465">
    <property type="entry name" value="vWFA_dom_sf"/>
</dbReference>
<evidence type="ECO:0000256" key="12">
    <source>
        <dbReference type="ARBA" id="ARBA00022895"/>
    </source>
</evidence>
<evidence type="ECO:0000256" key="3">
    <source>
        <dbReference type="ARBA" id="ARBA00007726"/>
    </source>
</evidence>